<evidence type="ECO:0000313" key="2">
    <source>
        <dbReference type="Proteomes" id="UP001153636"/>
    </source>
</evidence>
<dbReference type="OrthoDB" id="6780000at2759"/>
<gene>
    <name evidence="1" type="ORF">PSYICH_LOCUS12169</name>
</gene>
<dbReference type="Proteomes" id="UP001153636">
    <property type="component" value="Chromosome 6"/>
</dbReference>
<proteinExistence type="predicted"/>
<keyword evidence="2" id="KW-1185">Reference proteome</keyword>
<organism evidence="1 2">
    <name type="scientific">Psylliodes chrysocephalus</name>
    <dbReference type="NCBI Taxonomy" id="3402493"/>
    <lineage>
        <taxon>Eukaryota</taxon>
        <taxon>Metazoa</taxon>
        <taxon>Ecdysozoa</taxon>
        <taxon>Arthropoda</taxon>
        <taxon>Hexapoda</taxon>
        <taxon>Insecta</taxon>
        <taxon>Pterygota</taxon>
        <taxon>Neoptera</taxon>
        <taxon>Endopterygota</taxon>
        <taxon>Coleoptera</taxon>
        <taxon>Polyphaga</taxon>
        <taxon>Cucujiformia</taxon>
        <taxon>Chrysomeloidea</taxon>
        <taxon>Chrysomelidae</taxon>
        <taxon>Galerucinae</taxon>
        <taxon>Alticini</taxon>
        <taxon>Psylliodes</taxon>
    </lineage>
</organism>
<name>A0A9P0GG38_9CUCU</name>
<dbReference type="AlphaFoldDB" id="A0A9P0GG38"/>
<sequence length="202" mass="23209">MGDVPEYETSSESESEEAITKRRKKIGKKWQMEKMFENKASAVAAVQKEHVWSFTYKNVDTLGNISEIFRCNKVKKRGEQCAAGVYLHYPSITSEVHLYRSQLAHICNVIVTRVKSKMSNEVKKEIKSLFNFDSKIKPKKILDILMKKQITLPSKTEFNNYLSSLRKIKYGSNVMSLGEFENFCLQNSKVPDDVDAAFVVSY</sequence>
<reference evidence="1" key="1">
    <citation type="submission" date="2022-01" db="EMBL/GenBank/DDBJ databases">
        <authorList>
            <person name="King R."/>
        </authorList>
    </citation>
    <scope>NUCLEOTIDE SEQUENCE</scope>
</reference>
<protein>
    <submittedName>
        <fullName evidence="1">Uncharacterized protein</fullName>
    </submittedName>
</protein>
<accession>A0A9P0GG38</accession>
<dbReference type="EMBL" id="OV651818">
    <property type="protein sequence ID" value="CAH1112294.1"/>
    <property type="molecule type" value="Genomic_DNA"/>
</dbReference>
<evidence type="ECO:0000313" key="1">
    <source>
        <dbReference type="EMBL" id="CAH1112294.1"/>
    </source>
</evidence>